<dbReference type="GO" id="GO:0000329">
    <property type="term" value="C:fungal-type vacuole membrane"/>
    <property type="evidence" value="ECO:0007669"/>
    <property type="project" value="TreeGrafter"/>
</dbReference>
<keyword evidence="3 6" id="KW-1133">Transmembrane helix</keyword>
<feature type="transmembrane region" description="Helical" evidence="6">
    <location>
        <begin position="172"/>
        <end position="192"/>
    </location>
</feature>
<feature type="domain" description="DUF202" evidence="7">
    <location>
        <begin position="97"/>
        <end position="159"/>
    </location>
</feature>
<feature type="transmembrane region" description="Helical" evidence="6">
    <location>
        <begin position="106"/>
        <end position="124"/>
    </location>
</feature>
<feature type="transmembrane region" description="Helical" evidence="6">
    <location>
        <begin position="20"/>
        <end position="39"/>
    </location>
</feature>
<evidence type="ECO:0000313" key="9">
    <source>
        <dbReference type="Proteomes" id="UP000054538"/>
    </source>
</evidence>
<dbReference type="STRING" id="930991.A0A0D0DML0"/>
<dbReference type="PANTHER" id="PTHR46140">
    <property type="entry name" value="VACUOLAR TRANSPORTER CHAPERONE 1-RELATED"/>
    <property type="match status" value="1"/>
</dbReference>
<keyword evidence="9" id="KW-1185">Reference proteome</keyword>
<evidence type="ECO:0000256" key="5">
    <source>
        <dbReference type="SAM" id="MobiDB-lite"/>
    </source>
</evidence>
<dbReference type="Proteomes" id="UP000054538">
    <property type="component" value="Unassembled WGS sequence"/>
</dbReference>
<proteinExistence type="predicted"/>
<organism evidence="8 9">
    <name type="scientific">Paxillus rubicundulus Ve08.2h10</name>
    <dbReference type="NCBI Taxonomy" id="930991"/>
    <lineage>
        <taxon>Eukaryota</taxon>
        <taxon>Fungi</taxon>
        <taxon>Dikarya</taxon>
        <taxon>Basidiomycota</taxon>
        <taxon>Agaricomycotina</taxon>
        <taxon>Agaricomycetes</taxon>
        <taxon>Agaricomycetidae</taxon>
        <taxon>Boletales</taxon>
        <taxon>Paxilineae</taxon>
        <taxon>Paxillaceae</taxon>
        <taxon>Paxillus</taxon>
    </lineage>
</organism>
<evidence type="ECO:0000256" key="6">
    <source>
        <dbReference type="SAM" id="Phobius"/>
    </source>
</evidence>
<dbReference type="AlphaFoldDB" id="A0A0D0DML0"/>
<dbReference type="PANTHER" id="PTHR46140:SF2">
    <property type="entry name" value="VACUOLAR TRANSPORTER CHAPERONE 3 COMPLEX SUBUNIT 3-RELATED"/>
    <property type="match status" value="1"/>
</dbReference>
<dbReference type="InterPro" id="IPR051572">
    <property type="entry name" value="VTC_Complex_Subunit"/>
</dbReference>
<keyword evidence="2 6" id="KW-0812">Transmembrane</keyword>
<reference evidence="9" key="2">
    <citation type="submission" date="2015-01" db="EMBL/GenBank/DDBJ databases">
        <title>Evolutionary Origins and Diversification of the Mycorrhizal Mutualists.</title>
        <authorList>
            <consortium name="DOE Joint Genome Institute"/>
            <consortium name="Mycorrhizal Genomics Consortium"/>
            <person name="Kohler A."/>
            <person name="Kuo A."/>
            <person name="Nagy L.G."/>
            <person name="Floudas D."/>
            <person name="Copeland A."/>
            <person name="Barry K.W."/>
            <person name="Cichocki N."/>
            <person name="Veneault-Fourrey C."/>
            <person name="LaButti K."/>
            <person name="Lindquist E.A."/>
            <person name="Lipzen A."/>
            <person name="Lundell T."/>
            <person name="Morin E."/>
            <person name="Murat C."/>
            <person name="Riley R."/>
            <person name="Ohm R."/>
            <person name="Sun H."/>
            <person name="Tunlid A."/>
            <person name="Henrissat B."/>
            <person name="Grigoriev I.V."/>
            <person name="Hibbett D.S."/>
            <person name="Martin F."/>
        </authorList>
    </citation>
    <scope>NUCLEOTIDE SEQUENCE [LARGE SCALE GENOMIC DNA]</scope>
    <source>
        <strain evidence="9">Ve08.2h10</strain>
    </source>
</reference>
<feature type="region of interest" description="Disordered" evidence="5">
    <location>
        <begin position="47"/>
        <end position="66"/>
    </location>
</feature>
<dbReference type="InParanoid" id="A0A0D0DML0"/>
<evidence type="ECO:0000313" key="8">
    <source>
        <dbReference type="EMBL" id="KIK99957.1"/>
    </source>
</evidence>
<keyword evidence="4 6" id="KW-0472">Membrane</keyword>
<name>A0A0D0DML0_9AGAM</name>
<dbReference type="OrthoDB" id="2243669at2759"/>
<evidence type="ECO:0000256" key="1">
    <source>
        <dbReference type="ARBA" id="ARBA00004127"/>
    </source>
</evidence>
<dbReference type="EMBL" id="KN824845">
    <property type="protein sequence ID" value="KIK99957.1"/>
    <property type="molecule type" value="Genomic_DNA"/>
</dbReference>
<feature type="transmembrane region" description="Helical" evidence="6">
    <location>
        <begin position="136"/>
        <end position="152"/>
    </location>
</feature>
<accession>A0A0D0DML0</accession>
<dbReference type="GO" id="GO:0033254">
    <property type="term" value="C:vacuolar transporter chaperone complex"/>
    <property type="evidence" value="ECO:0007669"/>
    <property type="project" value="TreeGrafter"/>
</dbReference>
<dbReference type="InterPro" id="IPR003807">
    <property type="entry name" value="DUF202"/>
</dbReference>
<evidence type="ECO:0000259" key="7">
    <source>
        <dbReference type="Pfam" id="PF02656"/>
    </source>
</evidence>
<gene>
    <name evidence="8" type="ORF">PAXRUDRAFT_130940</name>
</gene>
<reference evidence="8 9" key="1">
    <citation type="submission" date="2014-04" db="EMBL/GenBank/DDBJ databases">
        <authorList>
            <consortium name="DOE Joint Genome Institute"/>
            <person name="Kuo A."/>
            <person name="Kohler A."/>
            <person name="Jargeat P."/>
            <person name="Nagy L.G."/>
            <person name="Floudas D."/>
            <person name="Copeland A."/>
            <person name="Barry K.W."/>
            <person name="Cichocki N."/>
            <person name="Veneault-Fourrey C."/>
            <person name="LaButti K."/>
            <person name="Lindquist E.A."/>
            <person name="Lipzen A."/>
            <person name="Lundell T."/>
            <person name="Morin E."/>
            <person name="Murat C."/>
            <person name="Sun H."/>
            <person name="Tunlid A."/>
            <person name="Henrissat B."/>
            <person name="Grigoriev I.V."/>
            <person name="Hibbett D.S."/>
            <person name="Martin F."/>
            <person name="Nordberg H.P."/>
            <person name="Cantor M.N."/>
            <person name="Hua S.X."/>
        </authorList>
    </citation>
    <scope>NUCLEOTIDE SEQUENCE [LARGE SCALE GENOMIC DNA]</scope>
    <source>
        <strain evidence="8 9">Ve08.2h10</strain>
    </source>
</reference>
<evidence type="ECO:0000256" key="4">
    <source>
        <dbReference type="ARBA" id="ARBA00023136"/>
    </source>
</evidence>
<sequence length="219" mass="24350">MAHNRQSSEESNPKHENTGLFGISWAVFSPFSSSALASLPENTHRPARYTRQDDIPDPDQDVNGKKPTIRNYNAISSAPRQVCVPKKVATSLKVEAKVWFANERTWVSWLNLAVLLGTLALALFNASHEPVARRFAYVYAAISIGVVVYGFYLYQSRITMIRKRDPGHYDALVGPMVVSALLFFAVLANFVIRGVRQQKVPIPGLALLQQITSSYTLSV</sequence>
<protein>
    <recommendedName>
        <fullName evidence="7">DUF202 domain-containing protein</fullName>
    </recommendedName>
</protein>
<dbReference type="HOGENOM" id="CLU_079971_1_1_1"/>
<evidence type="ECO:0000256" key="3">
    <source>
        <dbReference type="ARBA" id="ARBA00022989"/>
    </source>
</evidence>
<dbReference type="Pfam" id="PF02656">
    <property type="entry name" value="DUF202"/>
    <property type="match status" value="1"/>
</dbReference>
<dbReference type="GO" id="GO:0012505">
    <property type="term" value="C:endomembrane system"/>
    <property type="evidence" value="ECO:0007669"/>
    <property type="project" value="UniProtKB-SubCell"/>
</dbReference>
<evidence type="ECO:0000256" key="2">
    <source>
        <dbReference type="ARBA" id="ARBA00022692"/>
    </source>
</evidence>
<comment type="subcellular location">
    <subcellularLocation>
        <location evidence="1">Endomembrane system</location>
        <topology evidence="1">Multi-pass membrane protein</topology>
    </subcellularLocation>
</comment>